<sequence length="302" mass="34701">MVLHHHFSLTLATPPLIAEAGLSRIEEPSRLEDDVFEDLETLQLRPAKRMTLADQELHHGFLNPQSTHFFQHAIADFHAPEQFLFAHDRISKGWVEPATSDPLKVNTGSIGSPSGENVNPMISNHPHEYEVYLGPFGRVASKNGRSNSRLGKHSRAEPTGEVYTPLKVAKKFTWHTLAELYDDPQNINNLHLLALTRIKTEDNEDTEITKTYNQLIETEWKNINHLESTRPEAHLKEIRIMIFKIRNSAAKDGYEYQMRPVKNEMIVIKRDLRCRAARIINALIRYHNLELRIGGHYLAELK</sequence>
<name>A0ABY7CM53_9BASI</name>
<proteinExistence type="predicted"/>
<dbReference type="GeneID" id="77811012"/>
<protein>
    <submittedName>
        <fullName evidence="1">Uncharacterized protein</fullName>
    </submittedName>
</protein>
<reference evidence="1" key="1">
    <citation type="submission" date="2022-10" db="EMBL/GenBank/DDBJ databases">
        <title>Puccinia triticina Genome sequencing and assembly.</title>
        <authorList>
            <person name="Li C."/>
        </authorList>
    </citation>
    <scope>NUCLEOTIDE SEQUENCE</scope>
    <source>
        <strain evidence="1">Pt15</strain>
    </source>
</reference>
<dbReference type="RefSeq" id="XP_053021340.1">
    <property type="nucleotide sequence ID" value="XM_053170117.1"/>
</dbReference>
<organism evidence="1 2">
    <name type="scientific">Puccinia triticina</name>
    <dbReference type="NCBI Taxonomy" id="208348"/>
    <lineage>
        <taxon>Eukaryota</taxon>
        <taxon>Fungi</taxon>
        <taxon>Dikarya</taxon>
        <taxon>Basidiomycota</taxon>
        <taxon>Pucciniomycotina</taxon>
        <taxon>Pucciniomycetes</taxon>
        <taxon>Pucciniales</taxon>
        <taxon>Pucciniaceae</taxon>
        <taxon>Puccinia</taxon>
    </lineage>
</organism>
<dbReference type="EMBL" id="CP110426">
    <property type="protein sequence ID" value="WAQ85785.1"/>
    <property type="molecule type" value="Genomic_DNA"/>
</dbReference>
<dbReference type="Proteomes" id="UP001164743">
    <property type="component" value="Chromosome 6A"/>
</dbReference>
<evidence type="ECO:0000313" key="2">
    <source>
        <dbReference type="Proteomes" id="UP001164743"/>
    </source>
</evidence>
<evidence type="ECO:0000313" key="1">
    <source>
        <dbReference type="EMBL" id="WAQ85785.1"/>
    </source>
</evidence>
<accession>A0ABY7CM53</accession>
<gene>
    <name evidence="1" type="ORF">PtA15_6A414</name>
</gene>
<keyword evidence="2" id="KW-1185">Reference proteome</keyword>